<gene>
    <name evidence="2" type="ORF">MCOR_8360</name>
</gene>
<evidence type="ECO:0000256" key="1">
    <source>
        <dbReference type="SAM" id="MobiDB-lite"/>
    </source>
</evidence>
<name>A0A6J8AJ98_MYTCO</name>
<sequence length="230" mass="25881">MMTKFVRGSALTDGRPQVFRRYKTFMPEKRISPLKMTPDKYTYPFLQGKSKEIAKEQLSRLHDISVEKGNSIEITQSIPGPSTCTSDKIELNKRKRELFTKSAKGKAARTTMNTKASGPKRKTASKGKVPLKTQVPDTPTPSQMEEKEPENEDLVLLDLGEATGLLEEDGHFIALDNSTISLDSNAIIDIAENWENGNIPHLEELEDMVDMIVEIINQDLVVQFKKGFRN</sequence>
<evidence type="ECO:0000313" key="2">
    <source>
        <dbReference type="EMBL" id="CAC5369023.1"/>
    </source>
</evidence>
<evidence type="ECO:0000313" key="3">
    <source>
        <dbReference type="Proteomes" id="UP000507470"/>
    </source>
</evidence>
<dbReference type="OrthoDB" id="10628889at2759"/>
<organism evidence="2 3">
    <name type="scientific">Mytilus coruscus</name>
    <name type="common">Sea mussel</name>
    <dbReference type="NCBI Taxonomy" id="42192"/>
    <lineage>
        <taxon>Eukaryota</taxon>
        <taxon>Metazoa</taxon>
        <taxon>Spiralia</taxon>
        <taxon>Lophotrochozoa</taxon>
        <taxon>Mollusca</taxon>
        <taxon>Bivalvia</taxon>
        <taxon>Autobranchia</taxon>
        <taxon>Pteriomorphia</taxon>
        <taxon>Mytilida</taxon>
        <taxon>Mytiloidea</taxon>
        <taxon>Mytilidae</taxon>
        <taxon>Mytilinae</taxon>
        <taxon>Mytilus</taxon>
    </lineage>
</organism>
<dbReference type="EMBL" id="CACVKT020001552">
    <property type="protein sequence ID" value="CAC5369023.1"/>
    <property type="molecule type" value="Genomic_DNA"/>
</dbReference>
<dbReference type="Proteomes" id="UP000507470">
    <property type="component" value="Unassembled WGS sequence"/>
</dbReference>
<feature type="region of interest" description="Disordered" evidence="1">
    <location>
        <begin position="101"/>
        <end position="151"/>
    </location>
</feature>
<dbReference type="AlphaFoldDB" id="A0A6J8AJ98"/>
<keyword evidence="3" id="KW-1185">Reference proteome</keyword>
<protein>
    <submittedName>
        <fullName evidence="2">Uncharacterized protein</fullName>
    </submittedName>
</protein>
<reference evidence="2 3" key="1">
    <citation type="submission" date="2020-06" db="EMBL/GenBank/DDBJ databases">
        <authorList>
            <person name="Li R."/>
            <person name="Bekaert M."/>
        </authorList>
    </citation>
    <scope>NUCLEOTIDE SEQUENCE [LARGE SCALE GENOMIC DNA]</scope>
    <source>
        <strain evidence="3">wild</strain>
    </source>
</reference>
<proteinExistence type="predicted"/>
<accession>A0A6J8AJ98</accession>